<reference evidence="1" key="1">
    <citation type="submission" date="2021-01" db="EMBL/GenBank/DDBJ databases">
        <title>Whole genome shotgun sequence of Rugosimonospora africana NBRC 104875.</title>
        <authorList>
            <person name="Komaki H."/>
            <person name="Tamura T."/>
        </authorList>
    </citation>
    <scope>NUCLEOTIDE SEQUENCE</scope>
    <source>
        <strain evidence="1">NBRC 104875</strain>
    </source>
</reference>
<sequence>MLRGYDRVEVDALIGRAGKAIQSDDTALRAAAREELLTARLNVRMRGYDRSQVDGVLRRYAEQLERPQGA</sequence>
<gene>
    <name evidence="1" type="ORF">Raf01_26890</name>
</gene>
<comment type="caution">
    <text evidence="1">The sequence shown here is derived from an EMBL/GenBank/DDBJ whole genome shotgun (WGS) entry which is preliminary data.</text>
</comment>
<keyword evidence="2" id="KW-1185">Reference proteome</keyword>
<name>A0A8J3VQ14_9ACTN</name>
<proteinExistence type="predicted"/>
<organism evidence="1 2">
    <name type="scientific">Rugosimonospora africana</name>
    <dbReference type="NCBI Taxonomy" id="556532"/>
    <lineage>
        <taxon>Bacteria</taxon>
        <taxon>Bacillati</taxon>
        <taxon>Actinomycetota</taxon>
        <taxon>Actinomycetes</taxon>
        <taxon>Micromonosporales</taxon>
        <taxon>Micromonosporaceae</taxon>
        <taxon>Rugosimonospora</taxon>
    </lineage>
</organism>
<evidence type="ECO:0008006" key="3">
    <source>
        <dbReference type="Google" id="ProtNLM"/>
    </source>
</evidence>
<evidence type="ECO:0000313" key="1">
    <source>
        <dbReference type="EMBL" id="GIH14517.1"/>
    </source>
</evidence>
<dbReference type="Proteomes" id="UP000642748">
    <property type="component" value="Unassembled WGS sequence"/>
</dbReference>
<dbReference type="EMBL" id="BONZ01000026">
    <property type="protein sequence ID" value="GIH14517.1"/>
    <property type="molecule type" value="Genomic_DNA"/>
</dbReference>
<protein>
    <recommendedName>
        <fullName evidence="3">DivIVA domain-containing protein</fullName>
    </recommendedName>
</protein>
<dbReference type="AlphaFoldDB" id="A0A8J3VQ14"/>
<accession>A0A8J3VQ14</accession>
<evidence type="ECO:0000313" key="2">
    <source>
        <dbReference type="Proteomes" id="UP000642748"/>
    </source>
</evidence>